<dbReference type="InterPro" id="IPR013785">
    <property type="entry name" value="Aldolase_TIM"/>
</dbReference>
<proteinExistence type="inferred from homology"/>
<protein>
    <submittedName>
        <fullName evidence="6">Bifunctional 4-hydroxy-2-oxoglutarate aldolase/2-dehydro-3-deoxy-phosphogluconate aldolase</fullName>
    </submittedName>
</protein>
<evidence type="ECO:0000313" key="6">
    <source>
        <dbReference type="EMBL" id="MCF1751056.1"/>
    </source>
</evidence>
<comment type="subunit">
    <text evidence="3">Homotrimer.</text>
</comment>
<evidence type="ECO:0000256" key="2">
    <source>
        <dbReference type="ARBA" id="ARBA00006906"/>
    </source>
</evidence>
<evidence type="ECO:0000256" key="4">
    <source>
        <dbReference type="ARBA" id="ARBA00023239"/>
    </source>
</evidence>
<organism evidence="6 7">
    <name type="scientific">Mariniradius sediminis</name>
    <dbReference type="NCBI Taxonomy" id="2909237"/>
    <lineage>
        <taxon>Bacteria</taxon>
        <taxon>Pseudomonadati</taxon>
        <taxon>Bacteroidota</taxon>
        <taxon>Cytophagia</taxon>
        <taxon>Cytophagales</taxon>
        <taxon>Cyclobacteriaceae</taxon>
        <taxon>Mariniradius</taxon>
    </lineage>
</organism>
<comment type="caution">
    <text evidence="6">The sequence shown here is derived from an EMBL/GenBank/DDBJ whole genome shotgun (WGS) entry which is preliminary data.</text>
</comment>
<gene>
    <name evidence="6" type="ORF">L0U89_08235</name>
</gene>
<comment type="pathway">
    <text evidence="1">Carbohydrate acid metabolism.</text>
</comment>
<evidence type="ECO:0000256" key="5">
    <source>
        <dbReference type="ARBA" id="ARBA00023277"/>
    </source>
</evidence>
<accession>A0ABS9BV58</accession>
<keyword evidence="5" id="KW-0119">Carbohydrate metabolism</keyword>
<dbReference type="PANTHER" id="PTHR30246:SF1">
    <property type="entry name" value="2-DEHYDRO-3-DEOXY-6-PHOSPHOGALACTONATE ALDOLASE-RELATED"/>
    <property type="match status" value="1"/>
</dbReference>
<dbReference type="PANTHER" id="PTHR30246">
    <property type="entry name" value="2-KETO-3-DEOXY-6-PHOSPHOGLUCONATE ALDOLASE"/>
    <property type="match status" value="1"/>
</dbReference>
<reference evidence="6 7" key="1">
    <citation type="submission" date="2022-01" db="EMBL/GenBank/DDBJ databases">
        <title>Mariniradius saccharolyticus sp. nov., isolated from sediment of a river.</title>
        <authorList>
            <person name="Liu H."/>
        </authorList>
    </citation>
    <scope>NUCLEOTIDE SEQUENCE [LARGE SCALE GENOMIC DNA]</scope>
    <source>
        <strain evidence="6 7">RY-2</strain>
    </source>
</reference>
<evidence type="ECO:0000256" key="3">
    <source>
        <dbReference type="ARBA" id="ARBA00011233"/>
    </source>
</evidence>
<evidence type="ECO:0000256" key="1">
    <source>
        <dbReference type="ARBA" id="ARBA00004761"/>
    </source>
</evidence>
<dbReference type="Proteomes" id="UP001201449">
    <property type="component" value="Unassembled WGS sequence"/>
</dbReference>
<evidence type="ECO:0000313" key="7">
    <source>
        <dbReference type="Proteomes" id="UP001201449"/>
    </source>
</evidence>
<name>A0ABS9BV58_9BACT</name>
<dbReference type="CDD" id="cd00452">
    <property type="entry name" value="KDPG_aldolase"/>
    <property type="match status" value="1"/>
</dbReference>
<dbReference type="RefSeq" id="WP_234861094.1">
    <property type="nucleotide sequence ID" value="NZ_JAKEVZ010000005.1"/>
</dbReference>
<keyword evidence="4" id="KW-0456">Lyase</keyword>
<dbReference type="InterPro" id="IPR000887">
    <property type="entry name" value="Aldlse_KDPG_KHG"/>
</dbReference>
<comment type="similarity">
    <text evidence="2">Belongs to the KHG/KDPG aldolase family.</text>
</comment>
<dbReference type="Pfam" id="PF01081">
    <property type="entry name" value="Aldolase"/>
    <property type="match status" value="1"/>
</dbReference>
<dbReference type="EMBL" id="JAKEVZ010000005">
    <property type="protein sequence ID" value="MCF1751056.1"/>
    <property type="molecule type" value="Genomic_DNA"/>
</dbReference>
<dbReference type="Gene3D" id="3.20.20.70">
    <property type="entry name" value="Aldolase class I"/>
    <property type="match status" value="1"/>
</dbReference>
<sequence>MAPTHQEILNRMHAAGIIPVFNHPDLDIAKAVVDHSYEAGVRVFEFTNREKNAFEVFKALRIHAEKYPDLLLGIGTIFTRDDAQRFLYAGTDFVVSPAMLPEVGAFCRMKQVFWVPGCATLTEVYNGKTLGAKLVKTFPGNLLGPAFIKAVHSVIPDIKLMPTGGVEPTEANLKDWFSAGVHCVGMGSQLIDRKEIERGDFGGLKHRIALSLDIIKSLRK</sequence>
<keyword evidence="7" id="KW-1185">Reference proteome</keyword>
<dbReference type="SUPFAM" id="SSF51569">
    <property type="entry name" value="Aldolase"/>
    <property type="match status" value="1"/>
</dbReference>